<feature type="compositionally biased region" description="Basic residues" evidence="1">
    <location>
        <begin position="195"/>
        <end position="212"/>
    </location>
</feature>
<protein>
    <recommendedName>
        <fullName evidence="4">DUF2171 domain-containing protein</fullName>
    </recommendedName>
</protein>
<feature type="region of interest" description="Disordered" evidence="1">
    <location>
        <begin position="178"/>
        <end position="228"/>
    </location>
</feature>
<accession>A0A2A2KMC8</accession>
<evidence type="ECO:0000313" key="3">
    <source>
        <dbReference type="Proteomes" id="UP000218231"/>
    </source>
</evidence>
<proteinExistence type="predicted"/>
<dbReference type="Proteomes" id="UP000218231">
    <property type="component" value="Unassembled WGS sequence"/>
</dbReference>
<evidence type="ECO:0000313" key="2">
    <source>
        <dbReference type="EMBL" id="PAV74999.1"/>
    </source>
</evidence>
<keyword evidence="3" id="KW-1185">Reference proteome</keyword>
<evidence type="ECO:0008006" key="4">
    <source>
        <dbReference type="Google" id="ProtNLM"/>
    </source>
</evidence>
<name>A0A2A2KMC8_9BILA</name>
<dbReference type="Pfam" id="PF09939">
    <property type="entry name" value="DUF2171"/>
    <property type="match status" value="1"/>
</dbReference>
<sequence length="228" mass="24492">MKVIGADGVHVGTVDHVEGERIKLTKTDSPSTEDGQGAKHHYLPAGLVAEIEGDTVRLRDNRSDRGHDAFEVPHHIGIGEADHVIAFVLEEAGAGGVAFDFGGMVVAVDFDDQSYSVRAEIGMIRAERNLTAELCLGQSLAQGPPEAAFGFAGFLTERARAGYGRGRQLLPLGQAVRIPPHPSHGLRPRAPSLSHKGRGRERRGRGRARGLRHAVTFKSGDQRTPTPH</sequence>
<dbReference type="EMBL" id="LIAE01008242">
    <property type="protein sequence ID" value="PAV74999.1"/>
    <property type="molecule type" value="Genomic_DNA"/>
</dbReference>
<evidence type="ECO:0000256" key="1">
    <source>
        <dbReference type="SAM" id="MobiDB-lite"/>
    </source>
</evidence>
<reference evidence="2 3" key="1">
    <citation type="journal article" date="2017" name="Curr. Biol.">
        <title>Genome architecture and evolution of a unichromosomal asexual nematode.</title>
        <authorList>
            <person name="Fradin H."/>
            <person name="Zegar C."/>
            <person name="Gutwein M."/>
            <person name="Lucas J."/>
            <person name="Kovtun M."/>
            <person name="Corcoran D."/>
            <person name="Baugh L.R."/>
            <person name="Kiontke K."/>
            <person name="Gunsalus K."/>
            <person name="Fitch D.H."/>
            <person name="Piano F."/>
        </authorList>
    </citation>
    <scope>NUCLEOTIDE SEQUENCE [LARGE SCALE GENOMIC DNA]</scope>
    <source>
        <strain evidence="2">PF1309</strain>
    </source>
</reference>
<dbReference type="InterPro" id="IPR018684">
    <property type="entry name" value="DUF2171"/>
</dbReference>
<organism evidence="2 3">
    <name type="scientific">Diploscapter pachys</name>
    <dbReference type="NCBI Taxonomy" id="2018661"/>
    <lineage>
        <taxon>Eukaryota</taxon>
        <taxon>Metazoa</taxon>
        <taxon>Ecdysozoa</taxon>
        <taxon>Nematoda</taxon>
        <taxon>Chromadorea</taxon>
        <taxon>Rhabditida</taxon>
        <taxon>Rhabditina</taxon>
        <taxon>Rhabditomorpha</taxon>
        <taxon>Rhabditoidea</taxon>
        <taxon>Rhabditidae</taxon>
        <taxon>Diploscapter</taxon>
    </lineage>
</organism>
<dbReference type="OrthoDB" id="5578943at2759"/>
<dbReference type="AlphaFoldDB" id="A0A2A2KMC8"/>
<comment type="caution">
    <text evidence="2">The sequence shown here is derived from an EMBL/GenBank/DDBJ whole genome shotgun (WGS) entry which is preliminary data.</text>
</comment>
<gene>
    <name evidence="2" type="ORF">WR25_25006</name>
</gene>